<feature type="region of interest" description="Disordered" evidence="1">
    <location>
        <begin position="183"/>
        <end position="235"/>
    </location>
</feature>
<feature type="region of interest" description="Disordered" evidence="1">
    <location>
        <begin position="299"/>
        <end position="318"/>
    </location>
</feature>
<feature type="transmembrane region" description="Helical" evidence="2">
    <location>
        <begin position="1536"/>
        <end position="1557"/>
    </location>
</feature>
<proteinExistence type="predicted"/>
<keyword evidence="2" id="KW-1133">Transmembrane helix</keyword>
<dbReference type="Proteomes" id="UP001165080">
    <property type="component" value="Unassembled WGS sequence"/>
</dbReference>
<feature type="transmembrane region" description="Helical" evidence="2">
    <location>
        <begin position="1618"/>
        <end position="1640"/>
    </location>
</feature>
<keyword evidence="4" id="KW-1185">Reference proteome</keyword>
<evidence type="ECO:0000256" key="2">
    <source>
        <dbReference type="SAM" id="Phobius"/>
    </source>
</evidence>
<feature type="region of interest" description="Disordered" evidence="1">
    <location>
        <begin position="1190"/>
        <end position="1218"/>
    </location>
</feature>
<feature type="compositionally biased region" description="Basic and acidic residues" evidence="1">
    <location>
        <begin position="1101"/>
        <end position="1113"/>
    </location>
</feature>
<feature type="compositionally biased region" description="Low complexity" evidence="1">
    <location>
        <begin position="183"/>
        <end position="221"/>
    </location>
</feature>
<evidence type="ECO:0000313" key="4">
    <source>
        <dbReference type="Proteomes" id="UP001165080"/>
    </source>
</evidence>
<evidence type="ECO:0000256" key="1">
    <source>
        <dbReference type="SAM" id="MobiDB-lite"/>
    </source>
</evidence>
<keyword evidence="2" id="KW-0812">Transmembrane</keyword>
<protein>
    <submittedName>
        <fullName evidence="3">Uncharacterized protein</fullName>
    </submittedName>
</protein>
<feature type="transmembrane region" description="Helical" evidence="2">
    <location>
        <begin position="1652"/>
        <end position="1674"/>
    </location>
</feature>
<keyword evidence="2" id="KW-0472">Membrane</keyword>
<organism evidence="3 4">
    <name type="scientific">Pleodorina starrii</name>
    <dbReference type="NCBI Taxonomy" id="330485"/>
    <lineage>
        <taxon>Eukaryota</taxon>
        <taxon>Viridiplantae</taxon>
        <taxon>Chlorophyta</taxon>
        <taxon>core chlorophytes</taxon>
        <taxon>Chlorophyceae</taxon>
        <taxon>CS clade</taxon>
        <taxon>Chlamydomonadales</taxon>
        <taxon>Volvocaceae</taxon>
        <taxon>Pleodorina</taxon>
    </lineage>
</organism>
<dbReference type="OrthoDB" id="552622at2759"/>
<reference evidence="3 4" key="1">
    <citation type="journal article" date="2023" name="Commun. Biol.">
        <title>Reorganization of the ancestral sex-determining regions during the evolution of trioecy in Pleodorina starrii.</title>
        <authorList>
            <person name="Takahashi K."/>
            <person name="Suzuki S."/>
            <person name="Kawai-Toyooka H."/>
            <person name="Yamamoto K."/>
            <person name="Hamaji T."/>
            <person name="Ootsuki R."/>
            <person name="Yamaguchi H."/>
            <person name="Kawachi M."/>
            <person name="Higashiyama T."/>
            <person name="Nozaki H."/>
        </authorList>
    </citation>
    <scope>NUCLEOTIDE SEQUENCE [LARGE SCALE GENOMIC DNA]</scope>
    <source>
        <strain evidence="3 4">NIES-4479</strain>
    </source>
</reference>
<gene>
    <name evidence="3" type="primary">PLEST004139</name>
    <name evidence="3" type="ORF">PLESTB_001125500</name>
</gene>
<feature type="transmembrane region" description="Helical" evidence="2">
    <location>
        <begin position="1511"/>
        <end position="1529"/>
    </location>
</feature>
<comment type="caution">
    <text evidence="3">The sequence shown here is derived from an EMBL/GenBank/DDBJ whole genome shotgun (WGS) entry which is preliminary data.</text>
</comment>
<sequence length="1689" mass="170335">MRGNANSKIRRASHVQDVRELAAQHPGKVLNSTKCDADLDARSVLEQTVSTASSSSALTTCSRSAFTLSSPSQLALEEEDARQLSPQRGNTPLSNGLFSNSGQCASPMAAGVALSSGTGGNATVRPQRLNRLYLKPLASVQSSAAAVCASLDSGLGGDPASANPAAAGAVAATAATTAGGIYAKGSRHSSSSGSSNRGGDSSSSGGDGASTPAGSYSCARRGGSGSTRRKRLAPVNLRVTSSPMLLPHAAGAIFPGASAVVGATASVVGSDAAEEAGDDLLSDEGEPLVAAASDPIFLAGPRSARNQPSPAAPPTPAATTAVAFSRQSSPVDAVAAKQPLVDPVARLVLMRPLEAAADTPKYGAGGFLVAPGHDAAWPPADSPREAPAYAEPGAAPVHGLAALTPAPSEAPMLSGRHEAALGPEAPARGGGACRIHMKLHSSNPEQLRPSMLEPLARLLLPYGWSMRGLAVRAGCLELVLEYTRLEGATEAGGAGDDGGAAVRGSNATLGGDAAAGAGSSLAIPDSQVAELVSYLHRQGLVDPSLEPAVAVQVNQQMRRVQWQGHGGGGGGGEAVHVGRQAWRTGPSSDLPSWCTDAAALDANPSQGTVAPAAAAAAFVETAVGVLGERLAPPLDAGGWLCQQVAPAHVPAADAALHMQPAVAPGCVVASCAASAPVVVLYVAVPCSGWHSVTVRCLGGYLPVQQLHHLSALAVQNAAAAAAAAGLMAVQPALGPGSEGGDVAPPAIDWASAATAAAAADTNGEVFIIQVGGLPSHCALLQVELRAGAGAESWSSHVSGLEQGPQLQAVQSQQLTGTLLRAAEQPPQPPVACTQELLSAAAPVLLLHACTCASAGGGGDGLGAGYCRAGCRRGHSGAAAMAGAITEAHLVAGVCSQQEAAGAAQELVHLQARVLASHLAAAGLGVSGEVASTMRDTASEAARQFISDLGLLLDAAACAGLEDDDALEDRDLAASRDTPSYSREVRGLLFQQLGLGGGGAVSDFESAGAVLLLRQHLADTAVTLLAGCVELSLPHTARLVVDCAARWLRLCSLDMLVAAVASEGGEASAALLDALLRATERRPAMPPLTQTSNTSGRGGSGGDRDGGANRHADEPFGGNGSRTAAVSSVPTAALVSGAAVGAPMEAVARGLLPPRALSGDPTPVGDGSGLAVVLPGLGLAMGGAVPPFENRPNLGPAARPAPRPNLSAGALGSARHPHSTPVYRRCQTVDEGSLNGHPGAIAGPELGSGPWSGSLGQAPVGAPTILSQPALLGMLQPQAGSLDGPPALRNPCATTSSSLPFPTPPSPRSLQPVRYKRFDAAVFEQGAAAAVAAETEAVTAAPPRAAGGAEALAATAVPSSAPELEEPEEVWQDAISGPAAAAESFAGQDRHTPPTGASLQQQQQQRCGQDLPEWKRCGQGYHVDGGSSLVARRELLAPVAALPAAVVAPVGARAARGQATARTAPGASRAAAALLREFGSQVRTSFTGFASPQLEQAFWLETTARLQTMCHLYAVITLAFVSLSVARAFFEDGAAAAAFMAAYQGGQALLLAAFGLMGDGRPERLFSTVVASTALRAVCHALLSRRLAPLPSFVLPMCRIWVDVFNEGVAKAVFEQLPVWLFLTLMIFLELPTAFALYLFLDGNGAGQLCSCLLLRLACFGSLKTAVVVGTQAAWRMRFLARRRGQPKLD</sequence>
<name>A0A9W6BSA9_9CHLO</name>
<feature type="region of interest" description="Disordered" evidence="1">
    <location>
        <begin position="1380"/>
        <end position="1406"/>
    </location>
</feature>
<feature type="region of interest" description="Disordered" evidence="1">
    <location>
        <begin position="1080"/>
        <end position="1123"/>
    </location>
</feature>
<dbReference type="EMBL" id="BRXU01000016">
    <property type="protein sequence ID" value="GLC56601.1"/>
    <property type="molecule type" value="Genomic_DNA"/>
</dbReference>
<evidence type="ECO:0000313" key="3">
    <source>
        <dbReference type="EMBL" id="GLC56601.1"/>
    </source>
</evidence>
<accession>A0A9W6BSA9</accession>